<dbReference type="AlphaFoldDB" id="A0AAE4YC37"/>
<feature type="domain" description="DUF6455" evidence="1">
    <location>
        <begin position="7"/>
        <end position="82"/>
    </location>
</feature>
<dbReference type="Proteomes" id="UP001193501">
    <property type="component" value="Unassembled WGS sequence"/>
</dbReference>
<gene>
    <name evidence="2" type="ORF">GV832_05050</name>
</gene>
<dbReference type="EMBL" id="JAABNR010000004">
    <property type="protein sequence ID" value="NBZ86940.1"/>
    <property type="molecule type" value="Genomic_DNA"/>
</dbReference>
<evidence type="ECO:0000313" key="2">
    <source>
        <dbReference type="EMBL" id="NBZ86940.1"/>
    </source>
</evidence>
<dbReference type="InterPro" id="IPR045601">
    <property type="entry name" value="DUF6455"/>
</dbReference>
<keyword evidence="3" id="KW-1185">Reference proteome</keyword>
<accession>A0AAE4YC37</accession>
<dbReference type="Pfam" id="PF20056">
    <property type="entry name" value="DUF6455"/>
    <property type="match status" value="1"/>
</dbReference>
<name>A0AAE4YC37_9RHOB</name>
<proteinExistence type="predicted"/>
<organism evidence="2 3">
    <name type="scientific">Stagnihabitans tardus</name>
    <dbReference type="NCBI Taxonomy" id="2699202"/>
    <lineage>
        <taxon>Bacteria</taxon>
        <taxon>Pseudomonadati</taxon>
        <taxon>Pseudomonadota</taxon>
        <taxon>Alphaproteobacteria</taxon>
        <taxon>Rhodobacterales</taxon>
        <taxon>Paracoccaceae</taxon>
        <taxon>Stagnihabitans</taxon>
    </lineage>
</organism>
<dbReference type="RefSeq" id="WP_168773756.1">
    <property type="nucleotide sequence ID" value="NZ_JAABNR010000004.1"/>
</dbReference>
<reference evidence="2" key="1">
    <citation type="submission" date="2020-01" db="EMBL/GenBank/DDBJ databases">
        <authorList>
            <person name="Chen W.-M."/>
        </authorList>
    </citation>
    <scope>NUCLEOTIDE SEQUENCE</scope>
    <source>
        <strain evidence="2">CYK-10</strain>
    </source>
</reference>
<sequence length="83" mass="9090">MMGYIEAPRAWALTRGMARSVGLDLVGAVVEGWLSRAELADLVERCEACDQSQRCTSWLAVTLDSKDLPTFCPNARALHALQP</sequence>
<protein>
    <recommendedName>
        <fullName evidence="1">DUF6455 domain-containing protein</fullName>
    </recommendedName>
</protein>
<comment type="caution">
    <text evidence="2">The sequence shown here is derived from an EMBL/GenBank/DDBJ whole genome shotgun (WGS) entry which is preliminary data.</text>
</comment>
<evidence type="ECO:0000259" key="1">
    <source>
        <dbReference type="Pfam" id="PF20056"/>
    </source>
</evidence>
<evidence type="ECO:0000313" key="3">
    <source>
        <dbReference type="Proteomes" id="UP001193501"/>
    </source>
</evidence>